<keyword evidence="3" id="KW-1185">Reference proteome</keyword>
<proteinExistence type="predicted"/>
<accession>A0AAV4WTT5</accession>
<gene>
    <name evidence="2" type="ORF">CEXT_625921</name>
</gene>
<dbReference type="Proteomes" id="UP001054945">
    <property type="component" value="Unassembled WGS sequence"/>
</dbReference>
<comment type="caution">
    <text evidence="2">The sequence shown here is derived from an EMBL/GenBank/DDBJ whole genome shotgun (WGS) entry which is preliminary data.</text>
</comment>
<dbReference type="EMBL" id="BPLR01016685">
    <property type="protein sequence ID" value="GIY85738.1"/>
    <property type="molecule type" value="Genomic_DNA"/>
</dbReference>
<reference evidence="2 3" key="1">
    <citation type="submission" date="2021-06" db="EMBL/GenBank/DDBJ databases">
        <title>Caerostris extrusa draft genome.</title>
        <authorList>
            <person name="Kono N."/>
            <person name="Arakawa K."/>
        </authorList>
    </citation>
    <scope>NUCLEOTIDE SEQUENCE [LARGE SCALE GENOMIC DNA]</scope>
</reference>
<organism evidence="2 3">
    <name type="scientific">Caerostris extrusa</name>
    <name type="common">Bark spider</name>
    <name type="synonym">Caerostris bankana</name>
    <dbReference type="NCBI Taxonomy" id="172846"/>
    <lineage>
        <taxon>Eukaryota</taxon>
        <taxon>Metazoa</taxon>
        <taxon>Ecdysozoa</taxon>
        <taxon>Arthropoda</taxon>
        <taxon>Chelicerata</taxon>
        <taxon>Arachnida</taxon>
        <taxon>Araneae</taxon>
        <taxon>Araneomorphae</taxon>
        <taxon>Entelegynae</taxon>
        <taxon>Araneoidea</taxon>
        <taxon>Araneidae</taxon>
        <taxon>Caerostris</taxon>
    </lineage>
</organism>
<evidence type="ECO:0000313" key="3">
    <source>
        <dbReference type="Proteomes" id="UP001054945"/>
    </source>
</evidence>
<dbReference type="AlphaFoldDB" id="A0AAV4WTT5"/>
<sequence>MVVTPERRENGEREKMKIREKKERENRRLLARSPLFLQSNPLSSHPQKFFTSTRNSFVCLRDAVSIDFLLCISLKRLCEANVVSYCRDKGKKKREEKAVFAKRMATRK</sequence>
<name>A0AAV4WTT5_CAEEX</name>
<feature type="region of interest" description="Disordered" evidence="1">
    <location>
        <begin position="1"/>
        <end position="22"/>
    </location>
</feature>
<protein>
    <submittedName>
        <fullName evidence="2">Uncharacterized protein</fullName>
    </submittedName>
</protein>
<evidence type="ECO:0000313" key="2">
    <source>
        <dbReference type="EMBL" id="GIY85738.1"/>
    </source>
</evidence>
<evidence type="ECO:0000256" key="1">
    <source>
        <dbReference type="SAM" id="MobiDB-lite"/>
    </source>
</evidence>